<organism evidence="2 3">
    <name type="scientific">Phrynocephalus forsythii</name>
    <dbReference type="NCBI Taxonomy" id="171643"/>
    <lineage>
        <taxon>Eukaryota</taxon>
        <taxon>Metazoa</taxon>
        <taxon>Chordata</taxon>
        <taxon>Craniata</taxon>
        <taxon>Vertebrata</taxon>
        <taxon>Euteleostomi</taxon>
        <taxon>Lepidosauria</taxon>
        <taxon>Squamata</taxon>
        <taxon>Bifurcata</taxon>
        <taxon>Unidentata</taxon>
        <taxon>Episquamata</taxon>
        <taxon>Toxicofera</taxon>
        <taxon>Iguania</taxon>
        <taxon>Acrodonta</taxon>
        <taxon>Agamidae</taxon>
        <taxon>Agaminae</taxon>
        <taxon>Phrynocephalus</taxon>
    </lineage>
</organism>
<dbReference type="Proteomes" id="UP001142489">
    <property type="component" value="Unassembled WGS sequence"/>
</dbReference>
<gene>
    <name evidence="2" type="ORF">JRQ81_015321</name>
</gene>
<comment type="caution">
    <text evidence="2">The sequence shown here is derived from an EMBL/GenBank/DDBJ whole genome shotgun (WGS) entry which is preliminary data.</text>
</comment>
<dbReference type="GO" id="GO:0005634">
    <property type="term" value="C:nucleus"/>
    <property type="evidence" value="ECO:0007669"/>
    <property type="project" value="TreeGrafter"/>
</dbReference>
<evidence type="ECO:0000313" key="2">
    <source>
        <dbReference type="EMBL" id="KAJ7329147.1"/>
    </source>
</evidence>
<reference evidence="2" key="1">
    <citation type="journal article" date="2023" name="DNA Res.">
        <title>Chromosome-level genome assembly of Phrynocephalus forsythii using third-generation DNA sequencing and Hi-C analysis.</title>
        <authorList>
            <person name="Qi Y."/>
            <person name="Zhao W."/>
            <person name="Zhao Y."/>
            <person name="Niu C."/>
            <person name="Cao S."/>
            <person name="Zhang Y."/>
        </authorList>
    </citation>
    <scope>NUCLEOTIDE SEQUENCE</scope>
    <source>
        <tissue evidence="2">Muscle</tissue>
    </source>
</reference>
<evidence type="ECO:0000256" key="1">
    <source>
        <dbReference type="SAM" id="MobiDB-lite"/>
    </source>
</evidence>
<feature type="compositionally biased region" description="Basic and acidic residues" evidence="1">
    <location>
        <begin position="11"/>
        <end position="22"/>
    </location>
</feature>
<keyword evidence="3" id="KW-1185">Reference proteome</keyword>
<name>A0A9Q1B269_9SAUR</name>
<dbReference type="GO" id="GO:1990226">
    <property type="term" value="F:histone methyltransferase binding"/>
    <property type="evidence" value="ECO:0007669"/>
    <property type="project" value="TreeGrafter"/>
</dbReference>
<evidence type="ECO:0000313" key="3">
    <source>
        <dbReference type="Proteomes" id="UP001142489"/>
    </source>
</evidence>
<feature type="region of interest" description="Disordered" evidence="1">
    <location>
        <begin position="1"/>
        <end position="22"/>
    </location>
</feature>
<dbReference type="AlphaFoldDB" id="A0A9Q1B269"/>
<dbReference type="OrthoDB" id="9909281at2759"/>
<proteinExistence type="predicted"/>
<protein>
    <submittedName>
        <fullName evidence="2">Uncharacterized protein</fullName>
    </submittedName>
</protein>
<dbReference type="InterPro" id="IPR027866">
    <property type="entry name" value="RESF1"/>
</dbReference>
<accession>A0A9Q1B269</accession>
<dbReference type="PANTHER" id="PTHR21604:SF0">
    <property type="entry name" value="RETROELEMENT SILENCING FACTOR 1"/>
    <property type="match status" value="1"/>
</dbReference>
<sequence length="109" mass="12262">MCPEILFRNPVSEEQKSDAKKLAEEDRAPVVAIKSKREDWLNYVPAKRRKTEDNEIPAKDGIPLDTAIKLINGDEAVPMPVKDSNATFLTYQKIHLEKTSQSLDASPLN</sequence>
<dbReference type="EMBL" id="JAPFRF010000006">
    <property type="protein sequence ID" value="KAJ7329147.1"/>
    <property type="molecule type" value="Genomic_DNA"/>
</dbReference>
<dbReference type="Pfam" id="PF15395">
    <property type="entry name" value="DUF4617"/>
    <property type="match status" value="1"/>
</dbReference>
<dbReference type="PANTHER" id="PTHR21604">
    <property type="entry name" value="RETROELEMENT SILENCING FACTOR 1"/>
    <property type="match status" value="1"/>
</dbReference>